<evidence type="ECO:0000313" key="4">
    <source>
        <dbReference type="Proteomes" id="UP000007494"/>
    </source>
</evidence>
<dbReference type="OMA" id="PACYGRI"/>
<name>F0VFT6_NEOCL</name>
<gene>
    <name evidence="3" type="ORF">NCLIV_023680</name>
</gene>
<feature type="compositionally biased region" description="Polar residues" evidence="1">
    <location>
        <begin position="299"/>
        <end position="323"/>
    </location>
</feature>
<dbReference type="Proteomes" id="UP000007494">
    <property type="component" value="Chromosome VIIa"/>
</dbReference>
<feature type="region of interest" description="Disordered" evidence="1">
    <location>
        <begin position="1362"/>
        <end position="1497"/>
    </location>
</feature>
<protein>
    <recommendedName>
        <fullName evidence="5">Transmembrane protein</fullName>
    </recommendedName>
</protein>
<feature type="compositionally biased region" description="Basic and acidic residues" evidence="1">
    <location>
        <begin position="530"/>
        <end position="544"/>
    </location>
</feature>
<feature type="compositionally biased region" description="Basic and acidic residues" evidence="1">
    <location>
        <begin position="787"/>
        <end position="802"/>
    </location>
</feature>
<organism evidence="3 4">
    <name type="scientific">Neospora caninum (strain Liverpool)</name>
    <dbReference type="NCBI Taxonomy" id="572307"/>
    <lineage>
        <taxon>Eukaryota</taxon>
        <taxon>Sar</taxon>
        <taxon>Alveolata</taxon>
        <taxon>Apicomplexa</taxon>
        <taxon>Conoidasida</taxon>
        <taxon>Coccidia</taxon>
        <taxon>Eucoccidiorida</taxon>
        <taxon>Eimeriorina</taxon>
        <taxon>Sarcocystidae</taxon>
        <taxon>Neospora</taxon>
    </lineage>
</organism>
<feature type="region of interest" description="Disordered" evidence="1">
    <location>
        <begin position="1709"/>
        <end position="1937"/>
    </location>
</feature>
<feature type="compositionally biased region" description="Polar residues" evidence="1">
    <location>
        <begin position="1894"/>
        <end position="1910"/>
    </location>
</feature>
<feature type="compositionally biased region" description="Polar residues" evidence="1">
    <location>
        <begin position="1378"/>
        <end position="1404"/>
    </location>
</feature>
<evidence type="ECO:0008006" key="5">
    <source>
        <dbReference type="Google" id="ProtNLM"/>
    </source>
</evidence>
<keyword evidence="2" id="KW-0812">Transmembrane</keyword>
<feature type="region of interest" description="Disordered" evidence="1">
    <location>
        <begin position="1076"/>
        <end position="1125"/>
    </location>
</feature>
<dbReference type="VEuPathDB" id="ToxoDB:NCLIV_023680"/>
<dbReference type="InParanoid" id="F0VFT6"/>
<evidence type="ECO:0000256" key="1">
    <source>
        <dbReference type="SAM" id="MobiDB-lite"/>
    </source>
</evidence>
<feature type="region of interest" description="Disordered" evidence="1">
    <location>
        <begin position="966"/>
        <end position="1007"/>
    </location>
</feature>
<feature type="compositionally biased region" description="Basic and acidic residues" evidence="1">
    <location>
        <begin position="1291"/>
        <end position="1305"/>
    </location>
</feature>
<feature type="compositionally biased region" description="Basic and acidic residues" evidence="1">
    <location>
        <begin position="766"/>
        <end position="780"/>
    </location>
</feature>
<evidence type="ECO:0000256" key="2">
    <source>
        <dbReference type="SAM" id="Phobius"/>
    </source>
</evidence>
<dbReference type="GeneID" id="13444739"/>
<sequence length="1937" mass="208477">MGTLALRWGEDSSRNTTEMVLQVTGISRSGADLNSHSPENMGATTIFLAGGSTFVVGDERAVLYNSNGTIMKALVKVGVPQPSQEESEQLSGPSEEEGALQFLGVRRLEPKPGGLFGKPKQTGFAPAMLPNGPPPAPIGPPSSFMDAYCRYGCGGMSVTFPYYYRPFFGYGYPLVGTEAMFPQGYGGYPAAPLLASQGGSPAIMGASGPVLAGGVPATALAATMKLSPTAHFSSMKHTRVSVCERHMLQITAASSSTSSGAVATPLTEGNKKTRSDLPSDPTTNSKATSGQEEDLWDAESSQKAPASSHQENNATDGSASPQPLSAAVEQKETKDVDSYSESDPAHNDNLLKDSQGDNGNPLIVVDKEFVCNYPHGGCSESPSDYWYMTSGVLSACRQVVPLGRYRWLLVLDLGCAKRQLPHLQIPPVSVRRSAFAKNNSRGYDRKGTEARQDEPDVRETKIDNAERTKAHPKANDLEEKDGNRRLPSLPPLPALSELLEDCKETSNQRETKDDGEGSGAATTNSGLPKAEIRTNNRGSGEKKRPWFAPQFSLFPESDCNHNGLVDVRCAVDCGWQPRIGSQQTPDEVGGRQDATSTSADATGTPPRKTLRCLFQYDKEGLWGMRQEHVGSCFVIDGGCKSPFEERHRIFCTGWRGQGAGFDPRDPPLPLSSDSVSLCTEDDCRDCNAFLHPQTGLVTRGCPNATWKEEGTFGPACYGRIFPSSPPQGAGRHGTKAELKPSQAKPTATRLEDGLGSRFGATSMGAEEERTANESRTRQVEAGESSTDEPHRWAVQKDERHDSGGGGAEEISALPAVSDEEVDEKDRMEGPVARSSHPGVPLPRSIDRWEVPSYPNGSPAASCYKTRVFQVFIQKHGRGRECIETEGSVHFAGCAESDGCAEAFGAVASQFQSLVDSVLHEREAGLAGLTTLRGGEEAVLKKRLRQGSTEGDTQDEDATTQEVLFASGQAGDGGRMPNAPSKETGEADPHQNRQRTANVPQSLSDEEEAERLLESGVCPGRWSSWTHCETDCYARRFFTLASSPFAPPHCLRAAAAMELTQCSKAPPLCGSVLSQRADGLSGSAGEKDTTRTEWKPTLGEEEPGTREAVMDEGDATESSVSNEDRAQGKDLPFRWLEIHIRPDGTMGAFDRDGHRAPVLMVSHDYKGRCGIAVGEWSSCDGLCRRFRLLSLRSLHKDDRAEDGACPSQTPLTRERALCEEPTVASVKVSNAFQQQQNHQKSASVQSGPSEPRDTGKLWSCADPLVVVADLKVSVLLDAPGGSASDSLWANDLETKTDSSRPVKDQERTGNLEEALFQLSFVRTLARFLGLQPSALIIEQLNPEYAEQRAKNDASFPKTVHENIEEDAGVPPHSGPPQTPGSTDRNASKENVLQVSQTDSLGQQNAEAKGELKTAIEARDSPVRLLEETPGSGEETGRTTILPANGKLSWSSAERLLSSSKKEDAKHSRSRRRQLADKEQASDSASQAADGGDKTAEVSRATEQNLHFRLRILTPAFARAMRALGLTEKDRKMRKTQTSLLSGGGGSRLYDEEERANGKKRRAADIMDDLEALQGRVFRLPGPLDAHVEIVRVTDKTSNLRKGFGDPSLLDGSVSAFPSSLAFLGLADVRPRPGPVGSWGLTATAPVYFVDPLFELSPLVLYVVVFCMACGGMLFLLALCACVRDRWRKQAQAGREANVELSRGRGACGLAPNRIGHSPPLGRDMPLWPQPCADGQNMEHSRPIPMRDGASGPSKGYLSNPKYSVHSGRVERQQKSPAPATPIPFLSAGLEPTLMGKPAFQNAERRDGKSTGRPSGVRFSKGSSTVLRGNDSVRAPGSTTVQGETAPRSGDAHAEKSGDRGGACGTDTAPGIKGSGEDSQQRTSHLSLLKRLRNWGGTSREGSYKRFSQPTTPEGEAQRESEGGCGKALAESRERHLRT</sequence>
<feature type="compositionally biased region" description="Low complexity" evidence="1">
    <location>
        <begin position="254"/>
        <end position="264"/>
    </location>
</feature>
<feature type="compositionally biased region" description="Low complexity" evidence="1">
    <location>
        <begin position="1446"/>
        <end position="1457"/>
    </location>
</feature>
<feature type="region of interest" description="Disordered" evidence="1">
    <location>
        <begin position="1284"/>
        <end position="1305"/>
    </location>
</feature>
<feature type="compositionally biased region" description="Polar residues" evidence="1">
    <location>
        <begin position="1231"/>
        <end position="1247"/>
    </location>
</feature>
<feature type="transmembrane region" description="Helical" evidence="2">
    <location>
        <begin position="1657"/>
        <end position="1681"/>
    </location>
</feature>
<proteinExistence type="predicted"/>
<keyword evidence="2" id="KW-1133">Transmembrane helix</keyword>
<feature type="compositionally biased region" description="Basic and acidic residues" evidence="1">
    <location>
        <begin position="442"/>
        <end position="484"/>
    </location>
</feature>
<feature type="compositionally biased region" description="Basic and acidic residues" evidence="1">
    <location>
        <begin position="500"/>
        <end position="515"/>
    </location>
</feature>
<dbReference type="EMBL" id="FR823388">
    <property type="protein sequence ID" value="CBZ52580.1"/>
    <property type="molecule type" value="Genomic_DNA"/>
</dbReference>
<feature type="region of interest" description="Disordered" evidence="1">
    <location>
        <begin position="723"/>
        <end position="844"/>
    </location>
</feature>
<feature type="compositionally biased region" description="Basic and acidic residues" evidence="1">
    <location>
        <begin position="1848"/>
        <end position="1857"/>
    </location>
</feature>
<feature type="compositionally biased region" description="Low complexity" evidence="1">
    <location>
        <begin position="593"/>
        <end position="602"/>
    </location>
</feature>
<feature type="region of interest" description="Disordered" evidence="1">
    <location>
        <begin position="436"/>
        <end position="544"/>
    </location>
</feature>
<keyword evidence="2" id="KW-0472">Membrane</keyword>
<feature type="compositionally biased region" description="Basic and acidic residues" evidence="1">
    <location>
        <begin position="329"/>
        <end position="355"/>
    </location>
</feature>
<feature type="compositionally biased region" description="Polar residues" evidence="1">
    <location>
        <begin position="993"/>
        <end position="1002"/>
    </location>
</feature>
<feature type="region of interest" description="Disordered" evidence="1">
    <location>
        <begin position="1532"/>
        <end position="1554"/>
    </location>
</feature>
<reference evidence="4" key="1">
    <citation type="journal article" date="2012" name="PLoS Pathog.">
        <title>Comparative genomics of the apicomplexan parasites Toxoplasma gondii and Neospora caninum: Coccidia differing in host range and transmission strategy.</title>
        <authorList>
            <person name="Reid A.J."/>
            <person name="Vermont S.J."/>
            <person name="Cotton J.A."/>
            <person name="Harris D."/>
            <person name="Hill-Cawthorne G.A."/>
            <person name="Konen-Waisman S."/>
            <person name="Latham S.M."/>
            <person name="Mourier T."/>
            <person name="Norton R."/>
            <person name="Quail M.A."/>
            <person name="Sanders M."/>
            <person name="Shanmugam D."/>
            <person name="Sohal A."/>
            <person name="Wasmuth J.D."/>
            <person name="Brunk B."/>
            <person name="Grigg M.E."/>
            <person name="Howard J.C."/>
            <person name="Parkinson J."/>
            <person name="Roos D.S."/>
            <person name="Trees A.J."/>
            <person name="Berriman M."/>
            <person name="Pain A."/>
            <person name="Wastling J.M."/>
        </authorList>
    </citation>
    <scope>NUCLEOTIDE SEQUENCE [LARGE SCALE GENOMIC DNA]</scope>
    <source>
        <strain evidence="4">Liverpool</strain>
    </source>
</reference>
<dbReference type="OrthoDB" id="330415at2759"/>
<accession>F0VFT6</accession>
<feature type="region of interest" description="Disordered" evidence="1">
    <location>
        <begin position="580"/>
        <end position="604"/>
    </location>
</feature>
<feature type="compositionally biased region" description="Polar residues" evidence="1">
    <location>
        <begin position="280"/>
        <end position="290"/>
    </location>
</feature>
<feature type="compositionally biased region" description="Basic and acidic residues" evidence="1">
    <location>
        <begin position="1928"/>
        <end position="1937"/>
    </location>
</feature>
<keyword evidence="4" id="KW-1185">Reference proteome</keyword>
<feature type="region of interest" description="Disordered" evidence="1">
    <location>
        <begin position="254"/>
        <end position="359"/>
    </location>
</feature>
<feature type="compositionally biased region" description="Basic and acidic residues" evidence="1">
    <location>
        <begin position="1084"/>
        <end position="1093"/>
    </location>
</feature>
<evidence type="ECO:0000313" key="3">
    <source>
        <dbReference type="EMBL" id="CBZ52580.1"/>
    </source>
</evidence>
<dbReference type="RefSeq" id="XP_003882612.1">
    <property type="nucleotide sequence ID" value="XM_003882563.1"/>
</dbReference>
<dbReference type="eggNOG" id="ENOG502QZME">
    <property type="taxonomic scope" value="Eukaryota"/>
</dbReference>
<feature type="compositionally biased region" description="Basic and acidic residues" evidence="1">
    <location>
        <begin position="1406"/>
        <end position="1425"/>
    </location>
</feature>
<feature type="region of interest" description="Disordered" evidence="1">
    <location>
        <begin position="1231"/>
        <end position="1255"/>
    </location>
</feature>